<dbReference type="HOGENOM" id="CLU_007740_1_0_1"/>
<proteinExistence type="inferred from homology"/>
<dbReference type="OMA" id="QCYQHVS"/>
<dbReference type="InterPro" id="IPR021841">
    <property type="entry name" value="VAC14_Fig4p-bd"/>
</dbReference>
<keyword evidence="4" id="KW-0677">Repeat</keyword>
<dbReference type="Pfam" id="PF11916">
    <property type="entry name" value="Vac14_Fig4_bd"/>
    <property type="match status" value="1"/>
</dbReference>
<dbReference type="PhylomeDB" id="B3RVH0"/>
<dbReference type="Pfam" id="PF12755">
    <property type="entry name" value="Vac14_Fab1_bd"/>
    <property type="match status" value="1"/>
</dbReference>
<reference evidence="10 11" key="1">
    <citation type="journal article" date="2008" name="Nature">
        <title>The Trichoplax genome and the nature of placozoans.</title>
        <authorList>
            <person name="Srivastava M."/>
            <person name="Begovic E."/>
            <person name="Chapman J."/>
            <person name="Putnam N.H."/>
            <person name="Hellsten U."/>
            <person name="Kawashima T."/>
            <person name="Kuo A."/>
            <person name="Mitros T."/>
            <person name="Salamov A."/>
            <person name="Carpenter M.L."/>
            <person name="Signorovitch A.Y."/>
            <person name="Moreno M.A."/>
            <person name="Kamm K."/>
            <person name="Grimwood J."/>
            <person name="Schmutz J."/>
            <person name="Shapiro H."/>
            <person name="Grigoriev I.V."/>
            <person name="Buss L.W."/>
            <person name="Schierwater B."/>
            <person name="Dellaporta S.L."/>
            <person name="Rokhsar D.S."/>
        </authorList>
    </citation>
    <scope>NUCLEOTIDE SEQUENCE [LARGE SCALE GENOMIC DNA]</scope>
    <source>
        <strain evidence="10 11">Grell-BS-1999</strain>
    </source>
</reference>
<keyword evidence="5" id="KW-0472">Membrane</keyword>
<gene>
    <name evidence="10" type="ORF">TRIADDRAFT_23502</name>
</gene>
<dbReference type="AlphaFoldDB" id="B3RVH0"/>
<feature type="domain" description="Vacuolar protein 14 C-terminal Fig4-binding" evidence="9">
    <location>
        <begin position="465"/>
        <end position="642"/>
    </location>
</feature>
<protein>
    <recommendedName>
        <fullName evidence="3">Protein VAC14 homolog</fullName>
    </recommendedName>
</protein>
<evidence type="ECO:0000313" key="10">
    <source>
        <dbReference type="EMBL" id="EDV25994.1"/>
    </source>
</evidence>
<dbReference type="RefSeq" id="XP_002112027.1">
    <property type="nucleotide sequence ID" value="XM_002111991.1"/>
</dbReference>
<evidence type="ECO:0000256" key="6">
    <source>
        <dbReference type="ARBA" id="ARBA00045654"/>
    </source>
</evidence>
<comment type="subcellular location">
    <subcellularLocation>
        <location evidence="1">Endomembrane system</location>
    </subcellularLocation>
</comment>
<evidence type="ECO:0000256" key="1">
    <source>
        <dbReference type="ARBA" id="ARBA00004308"/>
    </source>
</evidence>
<dbReference type="STRING" id="10228.B3RVH0"/>
<name>B3RVH0_TRIAD</name>
<dbReference type="PANTHER" id="PTHR16023">
    <property type="entry name" value="TAX1 BINDING PROTEIN-RELATED"/>
    <property type="match status" value="1"/>
</dbReference>
<organism evidence="10 11">
    <name type="scientific">Trichoplax adhaerens</name>
    <name type="common">Trichoplax reptans</name>
    <dbReference type="NCBI Taxonomy" id="10228"/>
    <lineage>
        <taxon>Eukaryota</taxon>
        <taxon>Metazoa</taxon>
        <taxon>Placozoa</taxon>
        <taxon>Uniplacotomia</taxon>
        <taxon>Trichoplacea</taxon>
        <taxon>Trichoplacidae</taxon>
        <taxon>Trichoplax</taxon>
    </lineage>
</organism>
<dbReference type="SUPFAM" id="SSF48371">
    <property type="entry name" value="ARM repeat"/>
    <property type="match status" value="1"/>
</dbReference>
<dbReference type="CTD" id="6753240"/>
<evidence type="ECO:0000256" key="4">
    <source>
        <dbReference type="ARBA" id="ARBA00022737"/>
    </source>
</evidence>
<dbReference type="InterPro" id="IPR016024">
    <property type="entry name" value="ARM-type_fold"/>
</dbReference>
<dbReference type="EMBL" id="DS985244">
    <property type="protein sequence ID" value="EDV25994.1"/>
    <property type="molecule type" value="Genomic_DNA"/>
</dbReference>
<evidence type="ECO:0000313" key="11">
    <source>
        <dbReference type="Proteomes" id="UP000009022"/>
    </source>
</evidence>
<dbReference type="Proteomes" id="UP000009022">
    <property type="component" value="Unassembled WGS sequence"/>
</dbReference>
<evidence type="ECO:0000256" key="8">
    <source>
        <dbReference type="PROSITE-ProRule" id="PRU00103"/>
    </source>
</evidence>
<evidence type="ECO:0000259" key="9">
    <source>
        <dbReference type="Pfam" id="PF11916"/>
    </source>
</evidence>
<dbReference type="GO" id="GO:0010008">
    <property type="term" value="C:endosome membrane"/>
    <property type="evidence" value="ECO:0000318"/>
    <property type="project" value="GO_Central"/>
</dbReference>
<dbReference type="PROSITE" id="PS50077">
    <property type="entry name" value="HEAT_REPEAT"/>
    <property type="match status" value="1"/>
</dbReference>
<accession>B3RVH0</accession>
<keyword evidence="11" id="KW-1185">Reference proteome</keyword>
<dbReference type="InterPro" id="IPR026825">
    <property type="entry name" value="Vac14"/>
</dbReference>
<dbReference type="PANTHER" id="PTHR16023:SF0">
    <property type="entry name" value="PROTEIN VAC14 HOMOLOG"/>
    <property type="match status" value="1"/>
</dbReference>
<dbReference type="GO" id="GO:0006661">
    <property type="term" value="P:phosphatidylinositol biosynthetic process"/>
    <property type="evidence" value="ECO:0000318"/>
    <property type="project" value="GO_Central"/>
</dbReference>
<comment type="similarity">
    <text evidence="2">Belongs to the VAC14 family.</text>
</comment>
<evidence type="ECO:0000256" key="3">
    <source>
        <dbReference type="ARBA" id="ARBA00013840"/>
    </source>
</evidence>
<sequence length="669" mass="76584">MPNKDLMTIAPNAARGLNDKFYEKRKAAALEIERIVRDLHKQNEHQQVIQLIRQIIHDYVLSHINPNSCRGGVIALAAIVTGIGKEANQYMKDVIPVILRCFDDSDKETRFFACEAMYNIAKVIRDDILMYLNDVFKGLSKLIGDASVRTGAQLLDRLMKDIVTEKSTPVNVVTFIPLLRDRIYTKNPYARQFVVSWISVLQSIPKFDLLAYLPEFLDGLFIILGDSGDELRKMCATILGEFLKEISQRSFSGVAATVKYSDLVHVLMAHCISSDDVTQLTAIVWLQEFVNIDGLSMLAHCADILVAILPLLAYEDSGINQNILLYKRKEKSAGNVDVTATAVVSLPLPDGFLHANTVLNVLIRMLSNVAIRTKLASLEWIYLLSINLEDEMADRMDSLRLVLMETLKDKSDEVKRQILMICIENIILKLQLIFRSLFKNLKDKKDDYFMKFIAELTNEFQHDEQFIKDRGSVIIRQLCSLLNAEDVYMAFARTLLDADNTKFTVLMVRMLNTILMTAHELCSLRQKLNALRDEESYNLFRCLYYSWCHNPVATVSLCFLTQTYKHAFDLIEMFGNFDINVEFLAEIDRLVQLLESPGFTYLRLQLLEIEDNYYLVKALYGLLMLLPQVTAFTTLRQRLECVPVLHSSLRYQSRYRTTVIKLGCILPVN</sequence>
<dbReference type="InParanoid" id="B3RVH0"/>
<comment type="function">
    <text evidence="6">Scaffold protein component of the PI(3,5)P2 regulatory complex which regulates both the synthesis and turnover of phosphatidylinositol 3,5-bisphosphate (PtdIns(3,5)P2). Pentamerizes into a star-shaped structure and nucleates the assembly of the complex. The pentamer binds a single copy each of PIKFYVE and FIG4 and coordinates both PIKfyve kinase activity and FIG4 phosphatase activity, being required to maintain normal levels of phosphatidylinositol 3-phosphate (PtdIns(3)P) and phosphatidylinositol 5-phosphate (PtdIns(5)P). Plays a role in the biogenesis of endosome carrier vesicles (ECV) / multivesicular bodies (MVB) transport intermediates from early endosomes.</text>
</comment>
<evidence type="ECO:0000256" key="2">
    <source>
        <dbReference type="ARBA" id="ARBA00010225"/>
    </source>
</evidence>
<dbReference type="Gene3D" id="1.25.10.10">
    <property type="entry name" value="Leucine-rich Repeat Variant"/>
    <property type="match status" value="2"/>
</dbReference>
<dbReference type="InterPro" id="IPR011989">
    <property type="entry name" value="ARM-like"/>
</dbReference>
<comment type="subunit">
    <text evidence="7">Forms pentamers. Component of the PI(3,5)P2 regulatory complex/PAS complex, at least composed of PIKFYVE, FIG4 and VAC14. VAC14 nucleates the assembly of the complex and serves as a scaffold by pentamerizing into a star-shaped structure, which can bind a single copy each of PIKFYVE and FIG4 and coordinates their activities. Interacts with NOS1.</text>
</comment>
<evidence type="ECO:0000256" key="7">
    <source>
        <dbReference type="ARBA" id="ARBA00047092"/>
    </source>
</evidence>
<feature type="repeat" description="HEAT" evidence="8">
    <location>
        <begin position="94"/>
        <end position="132"/>
    </location>
</feature>
<dbReference type="KEGG" id="tad:TRIADDRAFT_23502"/>
<dbReference type="OrthoDB" id="5574975at2759"/>
<evidence type="ECO:0000256" key="5">
    <source>
        <dbReference type="ARBA" id="ARBA00023136"/>
    </source>
</evidence>
<dbReference type="GeneID" id="6753240"/>
<dbReference type="FunCoup" id="B3RVH0">
    <property type="interactions" value="2090"/>
</dbReference>
<dbReference type="eggNOG" id="KOG0212">
    <property type="taxonomic scope" value="Eukaryota"/>
</dbReference>
<dbReference type="GO" id="GO:0070772">
    <property type="term" value="C:PAS complex"/>
    <property type="evidence" value="ECO:0000318"/>
    <property type="project" value="GO_Central"/>
</dbReference>
<dbReference type="InterPro" id="IPR021133">
    <property type="entry name" value="HEAT_type_2"/>
</dbReference>